<comment type="caution">
    <text evidence="4">The sequence shown here is derived from an EMBL/GenBank/DDBJ whole genome shotgun (WGS) entry which is preliminary data.</text>
</comment>
<dbReference type="Gene3D" id="1.10.8.10">
    <property type="entry name" value="DNA helicase RuvA subunit, C-terminal domain"/>
    <property type="match status" value="1"/>
</dbReference>
<evidence type="ECO:0000313" key="4">
    <source>
        <dbReference type="EMBL" id="CAE7749318.1"/>
    </source>
</evidence>
<dbReference type="Proteomes" id="UP000649617">
    <property type="component" value="Unassembled WGS sequence"/>
</dbReference>
<feature type="region of interest" description="Disordered" evidence="1">
    <location>
        <begin position="497"/>
        <end position="552"/>
    </location>
</feature>
<feature type="transmembrane region" description="Helical" evidence="2">
    <location>
        <begin position="145"/>
        <end position="165"/>
    </location>
</feature>
<dbReference type="SUPFAM" id="SSF46934">
    <property type="entry name" value="UBA-like"/>
    <property type="match status" value="1"/>
</dbReference>
<evidence type="ECO:0000313" key="5">
    <source>
        <dbReference type="Proteomes" id="UP000649617"/>
    </source>
</evidence>
<dbReference type="EMBL" id="CAJNIZ010046470">
    <property type="protein sequence ID" value="CAE7749318.1"/>
    <property type="molecule type" value="Genomic_DNA"/>
</dbReference>
<evidence type="ECO:0000256" key="2">
    <source>
        <dbReference type="SAM" id="Phobius"/>
    </source>
</evidence>
<evidence type="ECO:0000259" key="3">
    <source>
        <dbReference type="Pfam" id="PF21743"/>
    </source>
</evidence>
<organism evidence="4 5">
    <name type="scientific">Symbiodinium pilosum</name>
    <name type="common">Dinoflagellate</name>
    <dbReference type="NCBI Taxonomy" id="2952"/>
    <lineage>
        <taxon>Eukaryota</taxon>
        <taxon>Sar</taxon>
        <taxon>Alveolata</taxon>
        <taxon>Dinophyceae</taxon>
        <taxon>Suessiales</taxon>
        <taxon>Symbiodiniaceae</taxon>
        <taxon>Symbiodinium</taxon>
    </lineage>
</organism>
<feature type="domain" description="PTM/DIR17-like Tudor" evidence="3">
    <location>
        <begin position="32"/>
        <end position="83"/>
    </location>
</feature>
<reference evidence="4" key="1">
    <citation type="submission" date="2021-02" db="EMBL/GenBank/DDBJ databases">
        <authorList>
            <person name="Dougan E. K."/>
            <person name="Rhodes N."/>
            <person name="Thang M."/>
            <person name="Chan C."/>
        </authorList>
    </citation>
    <scope>NUCLEOTIDE SEQUENCE</scope>
</reference>
<dbReference type="CDD" id="cd20401">
    <property type="entry name" value="Tudor_AtPTM-like"/>
    <property type="match status" value="1"/>
</dbReference>
<gene>
    <name evidence="4" type="ORF">SPIL2461_LOCUS21675</name>
</gene>
<evidence type="ECO:0000256" key="1">
    <source>
        <dbReference type="SAM" id="MobiDB-lite"/>
    </source>
</evidence>
<feature type="compositionally biased region" description="Basic and acidic residues" evidence="1">
    <location>
        <begin position="539"/>
        <end position="550"/>
    </location>
</feature>
<dbReference type="OrthoDB" id="168165at2759"/>
<keyword evidence="2" id="KW-1133">Transmembrane helix</keyword>
<dbReference type="InterPro" id="IPR009060">
    <property type="entry name" value="UBA-like_sf"/>
</dbReference>
<keyword evidence="2" id="KW-0472">Membrane</keyword>
<dbReference type="Gene3D" id="2.30.30.140">
    <property type="match status" value="1"/>
</dbReference>
<proteinExistence type="predicted"/>
<dbReference type="Pfam" id="PF21743">
    <property type="entry name" value="PTM_DIR17_Tudor"/>
    <property type="match status" value="1"/>
</dbReference>
<accession>A0A812XRI4</accession>
<dbReference type="AlphaFoldDB" id="A0A812XRI4"/>
<dbReference type="InterPro" id="IPR047365">
    <property type="entry name" value="Tudor_AtPTM-like"/>
</dbReference>
<keyword evidence="2" id="KW-0812">Transmembrane</keyword>
<name>A0A812XRI4_SYMPI</name>
<keyword evidence="5" id="KW-1185">Reference proteome</keyword>
<feature type="region of interest" description="Disordered" evidence="1">
    <location>
        <begin position="87"/>
        <end position="132"/>
    </location>
</feature>
<sequence length="651" mass="68723">MELGWKIRASPAANKSLVPLPRDDARLDPLLGATIRKIFGSQWYYGQVIAIDTDVTSGERAYHVAYEDGDEEHLSALEVKRFLAAPTRSARPSEAGRSARPSTAGREPGTPRPSLPPASARPSRGGHVRIAPKPTWARSLGEVKLASLGTILGTMGIGIAIVISVSTCLSCLSSLLSSGDTETTVSDLRSASFSTALPPWAQAAPDEEVPLVTGSRWSPPPMEEVELPSSKEPTPLHVERELPESIVTAEIEVAEVPEAEDVSSTFETNLPHDFSSVEHMEPVAGGAAESEAVAVQTVADEELAAAAAALVEASGLVVRVAGRAFVRTLEEAWHYLLGGMSATLCGAAGGSGPEPSKPEPQLEANSDEAVSGLESLMTSVLVACAGVITILVSIRPAEDVPTALPHFPRPEAQTGWPGQASPMRPYVGKPSPAHFPSPNAVPAPALFRQATQQELHACNTPARAKTTLQQVKVEIPSTPPAARPSLMSRLGRTPATVTAAVPPGPVHVERRSAPPPPVSLTATSAAPVEPSPAPQQAPLREHIRSDRTSQAKEGACARCGKPMYADANFCKNCGQQRGKKLPQVPHGQAFSAGQRAKSKQADKPRGFRYAKQLSKLKELGHSDCEEIRDILTKCSGDLNAALRELNPGSRA</sequence>
<protein>
    <recommendedName>
        <fullName evidence="3">PTM/DIR17-like Tudor domain-containing protein</fullName>
    </recommendedName>
</protein>